<evidence type="ECO:0008006" key="2">
    <source>
        <dbReference type="Google" id="ProtNLM"/>
    </source>
</evidence>
<reference evidence="1" key="1">
    <citation type="submission" date="2018-05" db="EMBL/GenBank/DDBJ databases">
        <authorList>
            <person name="Lanie J.A."/>
            <person name="Ng W.-L."/>
            <person name="Kazmierczak K.M."/>
            <person name="Andrzejewski T.M."/>
            <person name="Davidsen T.M."/>
            <person name="Wayne K.J."/>
            <person name="Tettelin H."/>
            <person name="Glass J.I."/>
            <person name="Rusch D."/>
            <person name="Podicherti R."/>
            <person name="Tsui H.-C.T."/>
            <person name="Winkler M.E."/>
        </authorList>
    </citation>
    <scope>NUCLEOTIDE SEQUENCE</scope>
</reference>
<dbReference type="Gene3D" id="3.40.50.11180">
    <property type="match status" value="1"/>
</dbReference>
<gene>
    <name evidence="1" type="ORF">METZ01_LOCUS466382</name>
</gene>
<evidence type="ECO:0000313" key="1">
    <source>
        <dbReference type="EMBL" id="SVE13528.1"/>
    </source>
</evidence>
<accession>A0A383B299</accession>
<proteinExistence type="predicted"/>
<dbReference type="EMBL" id="UINC01196498">
    <property type="protein sequence ID" value="SVE13528.1"/>
    <property type="molecule type" value="Genomic_DNA"/>
</dbReference>
<dbReference type="SUPFAM" id="SSF52540">
    <property type="entry name" value="P-loop containing nucleoside triphosphate hydrolases"/>
    <property type="match status" value="1"/>
</dbReference>
<feature type="non-terminal residue" evidence="1">
    <location>
        <position position="103"/>
    </location>
</feature>
<dbReference type="AlphaFoldDB" id="A0A383B299"/>
<dbReference type="InterPro" id="IPR027417">
    <property type="entry name" value="P-loop_NTPase"/>
</dbReference>
<protein>
    <recommendedName>
        <fullName evidence="2">Transcription-repair coupling factor</fullName>
    </recommendedName>
</protein>
<sequence>MNQLIGRKTAEVVVSEAARAFFVAGLAELSDQTPLLVVTPTANEAEILRNDLEIWLGGDRVGVFPAWETLPFERVSPGIETMGRRVDFLSRLREGRSPDVVVA</sequence>
<organism evidence="1">
    <name type="scientific">marine metagenome</name>
    <dbReference type="NCBI Taxonomy" id="408172"/>
    <lineage>
        <taxon>unclassified sequences</taxon>
        <taxon>metagenomes</taxon>
        <taxon>ecological metagenomes</taxon>
    </lineage>
</organism>
<name>A0A383B299_9ZZZZ</name>